<dbReference type="GO" id="GO:0022857">
    <property type="term" value="F:transmembrane transporter activity"/>
    <property type="evidence" value="ECO:0007669"/>
    <property type="project" value="InterPro"/>
</dbReference>
<comment type="similarity">
    <text evidence="2">Belongs to the binding-protein-dependent transport system permease family. HisMQ subfamily.</text>
</comment>
<dbReference type="InterPro" id="IPR000515">
    <property type="entry name" value="MetI-like"/>
</dbReference>
<evidence type="ECO:0000313" key="14">
    <source>
        <dbReference type="EMBL" id="SHH32036.1"/>
    </source>
</evidence>
<proteinExistence type="inferred from homology"/>
<dbReference type="PANTHER" id="PTHR30614:SF0">
    <property type="entry name" value="L-CYSTINE TRANSPORT SYSTEM PERMEASE PROTEIN TCYL"/>
    <property type="match status" value="1"/>
</dbReference>
<dbReference type="InterPro" id="IPR035906">
    <property type="entry name" value="MetI-like_sf"/>
</dbReference>
<keyword evidence="7 12" id="KW-1133">Transmembrane helix</keyword>
<dbReference type="OrthoDB" id="5365894at2"/>
<evidence type="ECO:0000259" key="13">
    <source>
        <dbReference type="PROSITE" id="PS50928"/>
    </source>
</evidence>
<evidence type="ECO:0000256" key="12">
    <source>
        <dbReference type="RuleBase" id="RU363032"/>
    </source>
</evidence>
<dbReference type="Gene3D" id="1.10.3720.10">
    <property type="entry name" value="MetI-like"/>
    <property type="match status" value="1"/>
</dbReference>
<keyword evidence="8 12" id="KW-0472">Membrane</keyword>
<evidence type="ECO:0000256" key="5">
    <source>
        <dbReference type="ARBA" id="ARBA00022692"/>
    </source>
</evidence>
<dbReference type="Pfam" id="PF00528">
    <property type="entry name" value="BPD_transp_1"/>
    <property type="match status" value="1"/>
</dbReference>
<evidence type="ECO:0000256" key="1">
    <source>
        <dbReference type="ARBA" id="ARBA00004429"/>
    </source>
</evidence>
<dbReference type="STRING" id="1121409.SAMN02745124_00102"/>
<dbReference type="GO" id="GO:0006865">
    <property type="term" value="P:amino acid transport"/>
    <property type="evidence" value="ECO:0007669"/>
    <property type="project" value="UniProtKB-KW"/>
</dbReference>
<evidence type="ECO:0000256" key="4">
    <source>
        <dbReference type="ARBA" id="ARBA00022475"/>
    </source>
</evidence>
<reference evidence="14 15" key="1">
    <citation type="submission" date="2016-11" db="EMBL/GenBank/DDBJ databases">
        <authorList>
            <person name="Jaros S."/>
            <person name="Januszkiewicz K."/>
            <person name="Wedrychowicz H."/>
        </authorList>
    </citation>
    <scope>NUCLEOTIDE SEQUENCE [LARGE SCALE GENOMIC DNA]</scope>
    <source>
        <strain evidence="14 15">DSM 9705</strain>
    </source>
</reference>
<dbReference type="CDD" id="cd06261">
    <property type="entry name" value="TM_PBP2"/>
    <property type="match status" value="1"/>
</dbReference>
<evidence type="ECO:0000256" key="6">
    <source>
        <dbReference type="ARBA" id="ARBA00022970"/>
    </source>
</evidence>
<comment type="function">
    <text evidence="9">Part of the ABC transporter complex GltIJKL involved in glutamate and aspartate uptake. Probably responsible for the translocation of the substrate across the membrane.</text>
</comment>
<keyword evidence="15" id="KW-1185">Reference proteome</keyword>
<evidence type="ECO:0000256" key="10">
    <source>
        <dbReference type="ARBA" id="ARBA00062718"/>
    </source>
</evidence>
<accession>A0A1M5S0N7</accession>
<evidence type="ECO:0000256" key="3">
    <source>
        <dbReference type="ARBA" id="ARBA00022448"/>
    </source>
</evidence>
<feature type="domain" description="ABC transmembrane type-1" evidence="13">
    <location>
        <begin position="20"/>
        <end position="207"/>
    </location>
</feature>
<dbReference type="Proteomes" id="UP000184139">
    <property type="component" value="Unassembled WGS sequence"/>
</dbReference>
<dbReference type="PANTHER" id="PTHR30614">
    <property type="entry name" value="MEMBRANE COMPONENT OF AMINO ACID ABC TRANSPORTER"/>
    <property type="match status" value="1"/>
</dbReference>
<evidence type="ECO:0000256" key="8">
    <source>
        <dbReference type="ARBA" id="ARBA00023136"/>
    </source>
</evidence>
<evidence type="ECO:0000256" key="9">
    <source>
        <dbReference type="ARBA" id="ARBA00060298"/>
    </source>
</evidence>
<evidence type="ECO:0000256" key="2">
    <source>
        <dbReference type="ARBA" id="ARBA00010072"/>
    </source>
</evidence>
<feature type="transmembrane region" description="Helical" evidence="12">
    <location>
        <begin position="186"/>
        <end position="204"/>
    </location>
</feature>
<comment type="subunit">
    <text evidence="10">The complex is composed of two ATP-binding proteins (GltL), two transmembrane proteins (GltJ and GltK) and a solute-binding protein (GltI).</text>
</comment>
<dbReference type="AlphaFoldDB" id="A0A1M5S0N7"/>
<dbReference type="GO" id="GO:0043190">
    <property type="term" value="C:ATP-binding cassette (ABC) transporter complex"/>
    <property type="evidence" value="ECO:0007669"/>
    <property type="project" value="InterPro"/>
</dbReference>
<evidence type="ECO:0000256" key="7">
    <source>
        <dbReference type="ARBA" id="ARBA00022989"/>
    </source>
</evidence>
<dbReference type="RefSeq" id="WP_073372874.1">
    <property type="nucleotide sequence ID" value="NZ_FQXS01000001.1"/>
</dbReference>
<keyword evidence="3 12" id="KW-0813">Transport</keyword>
<dbReference type="PROSITE" id="PS50928">
    <property type="entry name" value="ABC_TM1"/>
    <property type="match status" value="1"/>
</dbReference>
<evidence type="ECO:0000256" key="11">
    <source>
        <dbReference type="ARBA" id="ARBA00073645"/>
    </source>
</evidence>
<feature type="transmembrane region" description="Helical" evidence="12">
    <location>
        <begin position="132"/>
        <end position="154"/>
    </location>
</feature>
<dbReference type="InterPro" id="IPR043429">
    <property type="entry name" value="ArtM/GltK/GlnP/TcyL/YhdX-like"/>
</dbReference>
<feature type="transmembrane region" description="Helical" evidence="12">
    <location>
        <begin position="88"/>
        <end position="111"/>
    </location>
</feature>
<comment type="subcellular location">
    <subcellularLocation>
        <location evidence="1">Cell inner membrane</location>
        <topology evidence="1">Multi-pass membrane protein</topology>
    </subcellularLocation>
    <subcellularLocation>
        <location evidence="12">Cell membrane</location>
        <topology evidence="12">Multi-pass membrane protein</topology>
    </subcellularLocation>
</comment>
<protein>
    <recommendedName>
        <fullName evidence="11">Glutamate/aspartate import permease protein GltK</fullName>
    </recommendedName>
</protein>
<dbReference type="SUPFAM" id="SSF161098">
    <property type="entry name" value="MetI-like"/>
    <property type="match status" value="1"/>
</dbReference>
<dbReference type="FunFam" id="1.10.3720.10:FF:000006">
    <property type="entry name" value="Glutamate/aspartate ABC transporter, permease protein GltK"/>
    <property type="match status" value="1"/>
</dbReference>
<gene>
    <name evidence="14" type="ORF">SAMN02745124_00102</name>
</gene>
<sequence>MPDFRFDIVARALPSIWEGALVTLNIAILSFCLAAILGFVVGILRSRPGRWYCLLAPYVELFRGTPLLIQLFFIYYGLPTLGLTLTSFQAAILGLGLNGGAYISEVIRGALLAVNIGQRDAAAALGLNWLQTLAYIILPQALTVAIPPLMNIFASLLKETSLVSVLAITELTRVGQLVYTRSFRAFEIYLVIGLIYLIMTYSVVRLSHYLERRFHIAGRL</sequence>
<evidence type="ECO:0000313" key="15">
    <source>
        <dbReference type="Proteomes" id="UP000184139"/>
    </source>
</evidence>
<dbReference type="InterPro" id="IPR010065">
    <property type="entry name" value="AA_ABC_transptr_permease_3TM"/>
</dbReference>
<keyword evidence="5 12" id="KW-0812">Transmembrane</keyword>
<name>A0A1M5S0N7_9BACT</name>
<keyword evidence="4" id="KW-1003">Cell membrane</keyword>
<dbReference type="NCBIfam" id="TIGR01726">
    <property type="entry name" value="HEQRo_perm_3TM"/>
    <property type="match status" value="1"/>
</dbReference>
<feature type="transmembrane region" description="Helical" evidence="12">
    <location>
        <begin position="20"/>
        <end position="44"/>
    </location>
</feature>
<dbReference type="EMBL" id="FQXS01000001">
    <property type="protein sequence ID" value="SHH32036.1"/>
    <property type="molecule type" value="Genomic_DNA"/>
</dbReference>
<organism evidence="14 15">
    <name type="scientific">Desulfofustis glycolicus DSM 9705</name>
    <dbReference type="NCBI Taxonomy" id="1121409"/>
    <lineage>
        <taxon>Bacteria</taxon>
        <taxon>Pseudomonadati</taxon>
        <taxon>Thermodesulfobacteriota</taxon>
        <taxon>Desulfobulbia</taxon>
        <taxon>Desulfobulbales</taxon>
        <taxon>Desulfocapsaceae</taxon>
        <taxon>Desulfofustis</taxon>
    </lineage>
</organism>
<feature type="transmembrane region" description="Helical" evidence="12">
    <location>
        <begin position="51"/>
        <end position="76"/>
    </location>
</feature>
<keyword evidence="6" id="KW-0029">Amino-acid transport</keyword>